<dbReference type="Pfam" id="PF00174">
    <property type="entry name" value="Oxidored_molyb"/>
    <property type="match status" value="1"/>
</dbReference>
<dbReference type="FunFam" id="3.10.120.10:FF:000007">
    <property type="entry name" value="Sulfite oxidase, mitochondrial"/>
    <property type="match status" value="1"/>
</dbReference>
<proteinExistence type="predicted"/>
<dbReference type="GO" id="GO:0050464">
    <property type="term" value="F:nitrate reductase (NADPH) activity"/>
    <property type="evidence" value="ECO:0007669"/>
    <property type="project" value="UniProtKB-EC"/>
</dbReference>
<dbReference type="FunFam" id="3.90.420.10:FF:000002">
    <property type="entry name" value="sulfite oxidase, mitochondrial"/>
    <property type="match status" value="1"/>
</dbReference>
<dbReference type="RefSeq" id="XP_007758433.1">
    <property type="nucleotide sequence ID" value="XM_007760243.1"/>
</dbReference>
<dbReference type="Proteomes" id="UP000019473">
    <property type="component" value="Unassembled WGS sequence"/>
</dbReference>
<evidence type="ECO:0000259" key="16">
    <source>
        <dbReference type="PROSITE" id="PS50255"/>
    </source>
</evidence>
<dbReference type="GO" id="GO:0006790">
    <property type="term" value="P:sulfur compound metabolic process"/>
    <property type="evidence" value="ECO:0007669"/>
    <property type="project" value="TreeGrafter"/>
</dbReference>
<evidence type="ECO:0000256" key="3">
    <source>
        <dbReference type="ARBA" id="ARBA00004569"/>
    </source>
</evidence>
<protein>
    <recommendedName>
        <fullName evidence="7">Nitrate reductase [NADPH]</fullName>
        <ecNumber evidence="6">1.7.1.3</ecNumber>
        <ecNumber evidence="5">1.8.3.1</ecNumber>
    </recommendedName>
</protein>
<dbReference type="VEuPathDB" id="FungiDB:A1O7_06240"/>
<dbReference type="GO" id="GO:0030151">
    <property type="term" value="F:molybdenum ion binding"/>
    <property type="evidence" value="ECO:0007669"/>
    <property type="project" value="InterPro"/>
</dbReference>
<comment type="catalytic activity">
    <reaction evidence="14">
        <text>nitrite + NADP(+) + H2O = nitrate + NADPH + H(+)</text>
        <dbReference type="Rhea" id="RHEA:19061"/>
        <dbReference type="ChEBI" id="CHEBI:15377"/>
        <dbReference type="ChEBI" id="CHEBI:15378"/>
        <dbReference type="ChEBI" id="CHEBI:16301"/>
        <dbReference type="ChEBI" id="CHEBI:17632"/>
        <dbReference type="ChEBI" id="CHEBI:57783"/>
        <dbReference type="ChEBI" id="CHEBI:58349"/>
        <dbReference type="EC" id="1.7.1.3"/>
    </reaction>
</comment>
<dbReference type="GO" id="GO:0005758">
    <property type="term" value="C:mitochondrial intermembrane space"/>
    <property type="evidence" value="ECO:0007669"/>
    <property type="project" value="UniProtKB-SubCell"/>
</dbReference>
<dbReference type="InterPro" id="IPR036374">
    <property type="entry name" value="OxRdtase_Mopterin-bd_sf"/>
</dbReference>
<feature type="region of interest" description="Disordered" evidence="15">
    <location>
        <begin position="174"/>
        <end position="210"/>
    </location>
</feature>
<reference evidence="17 18" key="1">
    <citation type="submission" date="2013-03" db="EMBL/GenBank/DDBJ databases">
        <title>The Genome Sequence of Cladophialophora yegresii CBS 114405.</title>
        <authorList>
            <consortium name="The Broad Institute Genomics Platform"/>
            <person name="Cuomo C."/>
            <person name="de Hoog S."/>
            <person name="Gorbushina A."/>
            <person name="Walker B."/>
            <person name="Young S.K."/>
            <person name="Zeng Q."/>
            <person name="Gargeya S."/>
            <person name="Fitzgerald M."/>
            <person name="Haas B."/>
            <person name="Abouelleil A."/>
            <person name="Allen A.W."/>
            <person name="Alvarado L."/>
            <person name="Arachchi H.M."/>
            <person name="Berlin A.M."/>
            <person name="Chapman S.B."/>
            <person name="Gainer-Dewar J."/>
            <person name="Goldberg J."/>
            <person name="Griggs A."/>
            <person name="Gujja S."/>
            <person name="Hansen M."/>
            <person name="Howarth C."/>
            <person name="Imamovic A."/>
            <person name="Ireland A."/>
            <person name="Larimer J."/>
            <person name="McCowan C."/>
            <person name="Murphy C."/>
            <person name="Pearson M."/>
            <person name="Poon T.W."/>
            <person name="Priest M."/>
            <person name="Roberts A."/>
            <person name="Saif S."/>
            <person name="Shea T."/>
            <person name="Sisk P."/>
            <person name="Sykes S."/>
            <person name="Wortman J."/>
            <person name="Nusbaum C."/>
            <person name="Birren B."/>
        </authorList>
    </citation>
    <scope>NUCLEOTIDE SEQUENCE [LARGE SCALE GENOMIC DNA]</scope>
    <source>
        <strain evidence="17 18">CBS 114405</strain>
    </source>
</reference>
<dbReference type="SUPFAM" id="SSF56524">
    <property type="entry name" value="Oxidoreductase molybdopterin-binding domain"/>
    <property type="match status" value="1"/>
</dbReference>
<keyword evidence="12" id="KW-0408">Iron</keyword>
<dbReference type="InterPro" id="IPR001199">
    <property type="entry name" value="Cyt_B5-like_heme/steroid-bd"/>
</dbReference>
<comment type="subcellular location">
    <subcellularLocation>
        <location evidence="3">Mitochondrion intermembrane space</location>
    </subcellularLocation>
</comment>
<dbReference type="InterPro" id="IPR000572">
    <property type="entry name" value="OxRdtase_Mopterin-bd_dom"/>
</dbReference>
<dbReference type="GeneID" id="19180818"/>
<dbReference type="eggNOG" id="KOG4576">
    <property type="taxonomic scope" value="Eukaryota"/>
</dbReference>
<evidence type="ECO:0000256" key="5">
    <source>
        <dbReference type="ARBA" id="ARBA00012505"/>
    </source>
</evidence>
<dbReference type="InterPro" id="IPR008335">
    <property type="entry name" value="Mopterin_OxRdtase_euk"/>
</dbReference>
<keyword evidence="11" id="KW-0560">Oxidoreductase</keyword>
<evidence type="ECO:0000256" key="14">
    <source>
        <dbReference type="ARBA" id="ARBA00049155"/>
    </source>
</evidence>
<comment type="cofactor">
    <cofactor evidence="1">
        <name>Mo-molybdopterin</name>
        <dbReference type="ChEBI" id="CHEBI:71302"/>
    </cofactor>
</comment>
<evidence type="ECO:0000256" key="13">
    <source>
        <dbReference type="ARBA" id="ARBA00023128"/>
    </source>
</evidence>
<evidence type="ECO:0000313" key="17">
    <source>
        <dbReference type="EMBL" id="EXJ58810.1"/>
    </source>
</evidence>
<dbReference type="GO" id="GO:0008482">
    <property type="term" value="F:sulfite oxidase activity"/>
    <property type="evidence" value="ECO:0007669"/>
    <property type="project" value="UniProtKB-EC"/>
</dbReference>
<comment type="caution">
    <text evidence="17">The sequence shown here is derived from an EMBL/GenBank/DDBJ whole genome shotgun (WGS) entry which is preliminary data.</text>
</comment>
<evidence type="ECO:0000256" key="9">
    <source>
        <dbReference type="ARBA" id="ARBA00022617"/>
    </source>
</evidence>
<dbReference type="Gene3D" id="3.10.120.10">
    <property type="entry name" value="Cytochrome b5-like heme/steroid binding domain"/>
    <property type="match status" value="1"/>
</dbReference>
<feature type="compositionally biased region" description="Polar residues" evidence="15">
    <location>
        <begin position="197"/>
        <end position="210"/>
    </location>
</feature>
<keyword evidence="13" id="KW-0496">Mitochondrion</keyword>
<sequence>MPSLNRLQRFLGRIPSFVTPKDSSCTPAWRRFGQIRSTSSTNRHSPRLSPLFPAALIGCAVGGSTIVAASALYWAPVAQAEAPSTNGKRFIRLDEVRQHGRNSERKWVMKGPRVFDITDWIEAHPGGPVILRAVGGSIDPYWDIFTIHHKADVYDVLEEYFIGEIDPRDRVNGQIRSDDVEDPFVNDPIRDPRLMQHTRTPCNAESPNTSLDTFITPTETFYVRNHFWVPEADEETHKLTVELPDGSEKEYTLAQLKRQFQPFRITATLQCSGNRRKHMTTEARPASGLQWDVGAISNAEWTGVRLSDVLRDAGFDADDSDSEDVKHVHFIGAEAYGASIPVEKVLNSRGDVMLAYQMNGKPLAKDHGYPLRVLVPGHTAARSVKWLEKIVLSDEESQSQWQQRDYKCFGPNQAAKDVDWSTAPAIQETPVQSAITSIRDVSCSCFDGRKQRQKPGSNEAAVEVEGYAYSGGGREIVRVDFSADGGHTWQQADLLPDDPKGQKSWSWKRWQATVNKPPAGAEFVVKAVDESYNTQPESYEAQWNFRGNLTTAWHRVPYAGNDGRQVDKS</sequence>
<dbReference type="OrthoDB" id="432685at2759"/>
<evidence type="ECO:0000256" key="8">
    <source>
        <dbReference type="ARBA" id="ARBA00022505"/>
    </source>
</evidence>
<dbReference type="InterPro" id="IPR036400">
    <property type="entry name" value="Cyt_B5-like_heme/steroid_sf"/>
</dbReference>
<evidence type="ECO:0000256" key="12">
    <source>
        <dbReference type="ARBA" id="ARBA00023004"/>
    </source>
</evidence>
<evidence type="ECO:0000256" key="1">
    <source>
        <dbReference type="ARBA" id="ARBA00001924"/>
    </source>
</evidence>
<dbReference type="EC" id="1.8.3.1" evidence="5"/>
<evidence type="ECO:0000256" key="4">
    <source>
        <dbReference type="ARBA" id="ARBA00004971"/>
    </source>
</evidence>
<dbReference type="AlphaFoldDB" id="W9W1E8"/>
<comment type="pathway">
    <text evidence="4">Energy metabolism; sulfur metabolism.</text>
</comment>
<feature type="domain" description="Cytochrome b5 heme-binding" evidence="16">
    <location>
        <begin position="88"/>
        <end position="166"/>
    </location>
</feature>
<evidence type="ECO:0000256" key="2">
    <source>
        <dbReference type="ARBA" id="ARBA00001970"/>
    </source>
</evidence>
<dbReference type="PRINTS" id="PR00407">
    <property type="entry name" value="EUMOPTERIN"/>
</dbReference>
<dbReference type="SUPFAM" id="SSF55856">
    <property type="entry name" value="Cytochrome b5-like heme/steroid binding domain"/>
    <property type="match status" value="1"/>
</dbReference>
<dbReference type="Pfam" id="PF00173">
    <property type="entry name" value="Cyt-b5"/>
    <property type="match status" value="1"/>
</dbReference>
<dbReference type="GO" id="GO:0020037">
    <property type="term" value="F:heme binding"/>
    <property type="evidence" value="ECO:0007669"/>
    <property type="project" value="TreeGrafter"/>
</dbReference>
<dbReference type="PROSITE" id="PS50255">
    <property type="entry name" value="CYTOCHROME_B5_2"/>
    <property type="match status" value="1"/>
</dbReference>
<evidence type="ECO:0000256" key="10">
    <source>
        <dbReference type="ARBA" id="ARBA00022723"/>
    </source>
</evidence>
<keyword evidence="8" id="KW-0500">Molybdenum</keyword>
<dbReference type="Pfam" id="PF03404">
    <property type="entry name" value="Mo-co_dimer"/>
    <property type="match status" value="1"/>
</dbReference>
<comment type="cofactor">
    <cofactor evidence="2">
        <name>heme b</name>
        <dbReference type="ChEBI" id="CHEBI:60344"/>
    </cofactor>
</comment>
<dbReference type="HOGENOM" id="CLU_003827_5_1_1"/>
<dbReference type="InterPro" id="IPR005066">
    <property type="entry name" value="MoCF_OxRdtse_dimer"/>
</dbReference>
<dbReference type="SMART" id="SM01117">
    <property type="entry name" value="Cyt-b5"/>
    <property type="match status" value="1"/>
</dbReference>
<dbReference type="EMBL" id="AMGW01000004">
    <property type="protein sequence ID" value="EXJ58810.1"/>
    <property type="molecule type" value="Genomic_DNA"/>
</dbReference>
<dbReference type="STRING" id="1182544.W9W1E8"/>
<dbReference type="InterPro" id="IPR014756">
    <property type="entry name" value="Ig_E-set"/>
</dbReference>
<evidence type="ECO:0000256" key="15">
    <source>
        <dbReference type="SAM" id="MobiDB-lite"/>
    </source>
</evidence>
<keyword evidence="10" id="KW-0479">Metal-binding</keyword>
<keyword evidence="18" id="KW-1185">Reference proteome</keyword>
<dbReference type="eggNOG" id="KOG0535">
    <property type="taxonomic scope" value="Eukaryota"/>
</dbReference>
<evidence type="ECO:0000256" key="11">
    <source>
        <dbReference type="ARBA" id="ARBA00023002"/>
    </source>
</evidence>
<dbReference type="PANTHER" id="PTHR19372:SF7">
    <property type="entry name" value="SULFITE OXIDASE, MITOCHONDRIAL"/>
    <property type="match status" value="1"/>
</dbReference>
<organism evidence="17 18">
    <name type="scientific">Cladophialophora yegresii CBS 114405</name>
    <dbReference type="NCBI Taxonomy" id="1182544"/>
    <lineage>
        <taxon>Eukaryota</taxon>
        <taxon>Fungi</taxon>
        <taxon>Dikarya</taxon>
        <taxon>Ascomycota</taxon>
        <taxon>Pezizomycotina</taxon>
        <taxon>Eurotiomycetes</taxon>
        <taxon>Chaetothyriomycetidae</taxon>
        <taxon>Chaetothyriales</taxon>
        <taxon>Herpotrichiellaceae</taxon>
        <taxon>Cladophialophora</taxon>
    </lineage>
</organism>
<dbReference type="PANTHER" id="PTHR19372">
    <property type="entry name" value="SULFITE REDUCTASE"/>
    <property type="match status" value="1"/>
</dbReference>
<dbReference type="EC" id="1.7.1.3" evidence="6"/>
<dbReference type="SUPFAM" id="SSF81296">
    <property type="entry name" value="E set domains"/>
    <property type="match status" value="1"/>
</dbReference>
<dbReference type="Gene3D" id="3.90.420.10">
    <property type="entry name" value="Oxidoreductase, molybdopterin-binding domain"/>
    <property type="match status" value="1"/>
</dbReference>
<evidence type="ECO:0000256" key="7">
    <source>
        <dbReference type="ARBA" id="ARBA00015499"/>
    </source>
</evidence>
<dbReference type="Gene3D" id="2.60.40.650">
    <property type="match status" value="1"/>
</dbReference>
<keyword evidence="9" id="KW-0349">Heme</keyword>
<name>W9W1E8_9EURO</name>
<gene>
    <name evidence="17" type="ORF">A1O7_06240</name>
</gene>
<dbReference type="GO" id="GO:0043546">
    <property type="term" value="F:molybdopterin cofactor binding"/>
    <property type="evidence" value="ECO:0007669"/>
    <property type="project" value="TreeGrafter"/>
</dbReference>
<evidence type="ECO:0000256" key="6">
    <source>
        <dbReference type="ARBA" id="ARBA00012673"/>
    </source>
</evidence>
<evidence type="ECO:0000313" key="18">
    <source>
        <dbReference type="Proteomes" id="UP000019473"/>
    </source>
</evidence>
<accession>W9W1E8</accession>